<proteinExistence type="predicted"/>
<name>A0A316A6L0_9ACTN</name>
<feature type="domain" description="Methyltransferase type 12" evidence="1">
    <location>
        <begin position="65"/>
        <end position="163"/>
    </location>
</feature>
<protein>
    <submittedName>
        <fullName evidence="2">Methyltransferase family protein</fullName>
    </submittedName>
</protein>
<comment type="caution">
    <text evidence="2">The sequence shown here is derived from an EMBL/GenBank/DDBJ whole genome shotgun (WGS) entry which is preliminary data.</text>
</comment>
<reference evidence="2 3" key="1">
    <citation type="submission" date="2018-03" db="EMBL/GenBank/DDBJ databases">
        <title>Genomic Encyclopedia of Archaeal and Bacterial Type Strains, Phase II (KMG-II): from individual species to whole genera.</title>
        <authorList>
            <person name="Goeker M."/>
        </authorList>
    </citation>
    <scope>NUCLEOTIDE SEQUENCE [LARGE SCALE GENOMIC DNA]</scope>
    <source>
        <strain evidence="2 3">DSM 44889</strain>
    </source>
</reference>
<evidence type="ECO:0000259" key="1">
    <source>
        <dbReference type="Pfam" id="PF08242"/>
    </source>
</evidence>
<dbReference type="AlphaFoldDB" id="A0A316A6L0"/>
<accession>A0A316A6L0</accession>
<gene>
    <name evidence="2" type="ORF">BXY45_11614</name>
</gene>
<evidence type="ECO:0000313" key="2">
    <source>
        <dbReference type="EMBL" id="PWJ52878.1"/>
    </source>
</evidence>
<evidence type="ECO:0000313" key="3">
    <source>
        <dbReference type="Proteomes" id="UP000245469"/>
    </source>
</evidence>
<keyword evidence="3" id="KW-1185">Reference proteome</keyword>
<dbReference type="GO" id="GO:0032259">
    <property type="term" value="P:methylation"/>
    <property type="evidence" value="ECO:0007669"/>
    <property type="project" value="UniProtKB-KW"/>
</dbReference>
<dbReference type="InterPro" id="IPR013217">
    <property type="entry name" value="Methyltransf_12"/>
</dbReference>
<dbReference type="EMBL" id="QGDQ01000016">
    <property type="protein sequence ID" value="PWJ52878.1"/>
    <property type="molecule type" value="Genomic_DNA"/>
</dbReference>
<dbReference type="Gene3D" id="3.40.50.150">
    <property type="entry name" value="Vaccinia Virus protein VP39"/>
    <property type="match status" value="1"/>
</dbReference>
<dbReference type="CDD" id="cd02440">
    <property type="entry name" value="AdoMet_MTases"/>
    <property type="match status" value="1"/>
</dbReference>
<sequence>MHHVPVDARAAVDLNLTTWDERAVVHAASPDYGFEVFICDQEHLSDVVSFDRPLLGDIAGQRGIHLQCHLGTDTLSLARLGAHMTGVDFSPNALEQARTLAARADADIDYHQVDVSDGAAVLAAVGAGRYDLVYTGIGALCWLPRITDWAQLVADLLAPGGRLLVRDGHPALNALDQDRTDGELVLSYPWFEREEPTVFDEPGTYVATEHVFTHTRSAEWNHGLGELVTAVLAAGLQVTGLTEHRSIPWQAMAHMVEVAGGEWALPGDAADRVPLSFTLQAVKPA</sequence>
<keyword evidence="2" id="KW-0489">Methyltransferase</keyword>
<dbReference type="Proteomes" id="UP000245469">
    <property type="component" value="Unassembled WGS sequence"/>
</dbReference>
<dbReference type="InterPro" id="IPR029063">
    <property type="entry name" value="SAM-dependent_MTases_sf"/>
</dbReference>
<dbReference type="Pfam" id="PF08242">
    <property type="entry name" value="Methyltransf_12"/>
    <property type="match status" value="1"/>
</dbReference>
<dbReference type="SUPFAM" id="SSF53335">
    <property type="entry name" value="S-adenosyl-L-methionine-dependent methyltransferases"/>
    <property type="match status" value="1"/>
</dbReference>
<dbReference type="GO" id="GO:0008168">
    <property type="term" value="F:methyltransferase activity"/>
    <property type="evidence" value="ECO:0007669"/>
    <property type="project" value="UniProtKB-KW"/>
</dbReference>
<keyword evidence="2" id="KW-0808">Transferase</keyword>
<organism evidence="2 3">
    <name type="scientific">Quadrisphaera granulorum</name>
    <dbReference type="NCBI Taxonomy" id="317664"/>
    <lineage>
        <taxon>Bacteria</taxon>
        <taxon>Bacillati</taxon>
        <taxon>Actinomycetota</taxon>
        <taxon>Actinomycetes</taxon>
        <taxon>Kineosporiales</taxon>
        <taxon>Kineosporiaceae</taxon>
        <taxon>Quadrisphaera</taxon>
    </lineage>
</organism>